<protein>
    <submittedName>
        <fullName evidence="2">Uncharacterized protein</fullName>
    </submittedName>
</protein>
<comment type="caution">
    <text evidence="2">The sequence shown here is derived from an EMBL/GenBank/DDBJ whole genome shotgun (WGS) entry which is preliminary data.</text>
</comment>
<feature type="region of interest" description="Disordered" evidence="1">
    <location>
        <begin position="76"/>
        <end position="125"/>
    </location>
</feature>
<evidence type="ECO:0000313" key="2">
    <source>
        <dbReference type="EMBL" id="EJT50887.1"/>
    </source>
</evidence>
<gene>
    <name evidence="2" type="ORF">A1Q1_07949</name>
</gene>
<dbReference type="GeneID" id="25991461"/>
<sequence>MRSSSWVSIGDSAKLCKLERIYTEAREAGQLTVHFRCQQLPSTTINNFDYHYDHGQINNFDYHYDHGQCTPIQTLTDTKERGKRRKRKIHSTLSTRHLPAAGAHLRPSPRSSSRSRRRQHPSSGSNVWAVGAYLRSSKAPTHWSAAPAERRAVQELVAEKAANESSAAKKLVTNTAVAEELVSNTAFAEELVSNTAFAEELAAEQTARAVSRSPRSTPTDPYAHPAGS</sequence>
<dbReference type="EMBL" id="ALBS01000084">
    <property type="protein sequence ID" value="EJT50887.1"/>
    <property type="molecule type" value="Genomic_DNA"/>
</dbReference>
<dbReference type="AlphaFoldDB" id="J6F6D5"/>
<dbReference type="KEGG" id="tasa:A1Q1_07949"/>
<proteinExistence type="predicted"/>
<dbReference type="Proteomes" id="UP000002748">
    <property type="component" value="Unassembled WGS sequence"/>
</dbReference>
<reference evidence="2 3" key="1">
    <citation type="journal article" date="2012" name="Eukaryot. Cell">
        <title>Draft genome sequence of CBS 2479, the standard type strain of Trichosporon asahii.</title>
        <authorList>
            <person name="Yang R.Y."/>
            <person name="Li H.T."/>
            <person name="Zhu H."/>
            <person name="Zhou G.P."/>
            <person name="Wang M."/>
            <person name="Wang L."/>
        </authorList>
    </citation>
    <scope>NUCLEOTIDE SEQUENCE [LARGE SCALE GENOMIC DNA]</scope>
    <source>
        <strain evidence="3">ATCC 90039 / CBS 2479 / JCM 2466 / KCTC 7840 / NCYC 2677 / UAMH 7654</strain>
    </source>
</reference>
<dbReference type="RefSeq" id="XP_014181610.1">
    <property type="nucleotide sequence ID" value="XM_014326135.1"/>
</dbReference>
<feature type="compositionally biased region" description="Basic residues" evidence="1">
    <location>
        <begin position="81"/>
        <end position="90"/>
    </location>
</feature>
<dbReference type="HOGENOM" id="CLU_1215538_0_0_1"/>
<dbReference type="VEuPathDB" id="FungiDB:A1Q1_07949"/>
<evidence type="ECO:0000256" key="1">
    <source>
        <dbReference type="SAM" id="MobiDB-lite"/>
    </source>
</evidence>
<accession>J6F6D5</accession>
<organism evidence="2 3">
    <name type="scientific">Trichosporon asahii var. asahii (strain ATCC 90039 / CBS 2479 / JCM 2466 / KCTC 7840 / NBRC 103889/ NCYC 2677 / UAMH 7654)</name>
    <name type="common">Yeast</name>
    <dbReference type="NCBI Taxonomy" id="1186058"/>
    <lineage>
        <taxon>Eukaryota</taxon>
        <taxon>Fungi</taxon>
        <taxon>Dikarya</taxon>
        <taxon>Basidiomycota</taxon>
        <taxon>Agaricomycotina</taxon>
        <taxon>Tremellomycetes</taxon>
        <taxon>Trichosporonales</taxon>
        <taxon>Trichosporonaceae</taxon>
        <taxon>Trichosporon</taxon>
    </lineage>
</organism>
<name>J6F6D5_TRIAS</name>
<evidence type="ECO:0000313" key="3">
    <source>
        <dbReference type="Proteomes" id="UP000002748"/>
    </source>
</evidence>
<feature type="region of interest" description="Disordered" evidence="1">
    <location>
        <begin position="202"/>
        <end position="228"/>
    </location>
</feature>